<proteinExistence type="inferred from homology"/>
<dbReference type="Proteomes" id="UP000008632">
    <property type="component" value="Chromosome"/>
</dbReference>
<keyword evidence="6" id="KW-0963">Cytoplasm</keyword>
<dbReference type="SUPFAM" id="SSF54862">
    <property type="entry name" value="4Fe-4S ferredoxins"/>
    <property type="match status" value="1"/>
</dbReference>
<feature type="binding site" evidence="6">
    <location>
        <position position="36"/>
    </location>
    <ligand>
        <name>[4Fe-4S] cluster</name>
        <dbReference type="ChEBI" id="CHEBI:49883"/>
        <label>1</label>
    </ligand>
</feature>
<dbReference type="PANTHER" id="PTHR24960">
    <property type="entry name" value="PHOTOSYSTEM I IRON-SULFUR CENTER-RELATED"/>
    <property type="match status" value="1"/>
</dbReference>
<evidence type="ECO:0000256" key="4">
    <source>
        <dbReference type="ARBA" id="ARBA00023004"/>
    </source>
</evidence>
<name>E6WPJ4_PSEUU</name>
<feature type="binding site" evidence="6">
    <location>
        <position position="42"/>
    </location>
    <ligand>
        <name>[4Fe-4S] cluster</name>
        <dbReference type="ChEBI" id="CHEBI:49883"/>
        <label>1</label>
    </ligand>
</feature>
<dbReference type="InterPro" id="IPR004496">
    <property type="entry name" value="NapF"/>
</dbReference>
<evidence type="ECO:0000256" key="6">
    <source>
        <dbReference type="HAMAP-Rule" id="MF_02201"/>
    </source>
</evidence>
<gene>
    <name evidence="6" type="primary">napF</name>
    <name evidence="8" type="ordered locus">Psesu_0377</name>
</gene>
<feature type="binding site" evidence="6">
    <location>
        <position position="70"/>
    </location>
    <ligand>
        <name>[4Fe-4S] cluster</name>
        <dbReference type="ChEBI" id="CHEBI:49883"/>
        <label>2</label>
    </ligand>
</feature>
<evidence type="ECO:0000256" key="3">
    <source>
        <dbReference type="ARBA" id="ARBA00022737"/>
    </source>
</evidence>
<feature type="domain" description="4Fe-4S ferredoxin-type" evidence="7">
    <location>
        <begin position="57"/>
        <end position="90"/>
    </location>
</feature>
<keyword evidence="1 6" id="KW-0004">4Fe-4S</keyword>
<feature type="binding site" evidence="6">
    <location>
        <position position="143"/>
    </location>
    <ligand>
        <name>[4Fe-4S] cluster</name>
        <dbReference type="ChEBI" id="CHEBI:49883"/>
        <label>3</label>
    </ligand>
</feature>
<reference evidence="8 9" key="1">
    <citation type="submission" date="2011-01" db="EMBL/GenBank/DDBJ databases">
        <title>Complete sequence of Pseudoxanthomonas suwonensis 11-1.</title>
        <authorList>
            <consortium name="US DOE Joint Genome Institute"/>
            <person name="Lucas S."/>
            <person name="Copeland A."/>
            <person name="Lapidus A."/>
            <person name="Cheng J.-F."/>
            <person name="Goodwin L."/>
            <person name="Pitluck S."/>
            <person name="Teshima H."/>
            <person name="Detter J.C."/>
            <person name="Han C."/>
            <person name="Tapia R."/>
            <person name="Land M."/>
            <person name="Hauser L."/>
            <person name="Kyrpides N."/>
            <person name="Ivanova N."/>
            <person name="Ovchinnikova G."/>
            <person name="Siebers A.K."/>
            <person name="Allgaier M."/>
            <person name="Thelen M.P."/>
            <person name="Hugenholtz P."/>
            <person name="Gladden J."/>
            <person name="Woyke T."/>
        </authorList>
    </citation>
    <scope>NUCLEOTIDE SEQUENCE [LARGE SCALE GENOMIC DNA]</scope>
    <source>
        <strain evidence="9">11-1</strain>
    </source>
</reference>
<dbReference type="PANTHER" id="PTHR24960:SF79">
    <property type="entry name" value="PHOTOSYSTEM I IRON-SULFUR CENTER"/>
    <property type="match status" value="1"/>
</dbReference>
<dbReference type="STRING" id="743721.Psesu_0377"/>
<evidence type="ECO:0000313" key="9">
    <source>
        <dbReference type="Proteomes" id="UP000008632"/>
    </source>
</evidence>
<feature type="domain" description="4Fe-4S ferredoxin-type" evidence="7">
    <location>
        <begin position="25"/>
        <end position="56"/>
    </location>
</feature>
<organism evidence="8 9">
    <name type="scientific">Pseudoxanthomonas suwonensis (strain 11-1)</name>
    <dbReference type="NCBI Taxonomy" id="743721"/>
    <lineage>
        <taxon>Bacteria</taxon>
        <taxon>Pseudomonadati</taxon>
        <taxon>Pseudomonadota</taxon>
        <taxon>Gammaproteobacteria</taxon>
        <taxon>Lysobacterales</taxon>
        <taxon>Lysobacteraceae</taxon>
        <taxon>Pseudoxanthomonas</taxon>
    </lineage>
</organism>
<comment type="cofactor">
    <cofactor evidence="6">
        <name>[4Fe-4S] cluster</name>
        <dbReference type="ChEBI" id="CHEBI:49883"/>
    </cofactor>
</comment>
<dbReference type="HOGENOM" id="CLU_077329_2_1_6"/>
<comment type="subcellular location">
    <subcellularLocation>
        <location evidence="6">Cytoplasm</location>
    </subcellularLocation>
</comment>
<dbReference type="EMBL" id="CP002446">
    <property type="protein sequence ID" value="ADV26238.1"/>
    <property type="molecule type" value="Genomic_DNA"/>
</dbReference>
<dbReference type="eggNOG" id="COG1145">
    <property type="taxonomic scope" value="Bacteria"/>
</dbReference>
<dbReference type="AlphaFoldDB" id="E6WPJ4"/>
<dbReference type="GO" id="GO:0051539">
    <property type="term" value="F:4 iron, 4 sulfur cluster binding"/>
    <property type="evidence" value="ECO:0007669"/>
    <property type="project" value="UniProtKB-UniRule"/>
</dbReference>
<keyword evidence="9" id="KW-1185">Reference proteome</keyword>
<dbReference type="InterPro" id="IPR017900">
    <property type="entry name" value="4Fe4S_Fe_S_CS"/>
</dbReference>
<evidence type="ECO:0000259" key="7">
    <source>
        <dbReference type="PROSITE" id="PS51379"/>
    </source>
</evidence>
<dbReference type="NCBIfam" id="TIGR00402">
    <property type="entry name" value="napF"/>
    <property type="match status" value="1"/>
</dbReference>
<comment type="function">
    <text evidence="6">Could be involved in the maturation of NapA, the catalytic subunit of the periplasmic nitrate reductase, before its export into the periplasm.</text>
</comment>
<feature type="binding site" evidence="6">
    <location>
        <position position="76"/>
    </location>
    <ligand>
        <name>[4Fe-4S] cluster</name>
        <dbReference type="ChEBI" id="CHEBI:49883"/>
        <label>2</label>
    </ligand>
</feature>
<feature type="binding site" evidence="6">
    <location>
        <position position="80"/>
    </location>
    <ligand>
        <name>[4Fe-4S] cluster</name>
        <dbReference type="ChEBI" id="CHEBI:49883"/>
        <label>2</label>
    </ligand>
</feature>
<feature type="binding site" evidence="6">
    <location>
        <position position="150"/>
    </location>
    <ligand>
        <name>[4Fe-4S] cluster</name>
        <dbReference type="ChEBI" id="CHEBI:49883"/>
        <label>3</label>
    </ligand>
</feature>
<comment type="subunit">
    <text evidence="6">Interacts with the cytoplasmic NapA precursor.</text>
</comment>
<feature type="binding site" evidence="6">
    <location>
        <position position="39"/>
    </location>
    <ligand>
        <name>[4Fe-4S] cluster</name>
        <dbReference type="ChEBI" id="CHEBI:49883"/>
        <label>1</label>
    </ligand>
</feature>
<dbReference type="PROSITE" id="PS00198">
    <property type="entry name" value="4FE4S_FER_1"/>
    <property type="match status" value="2"/>
</dbReference>
<dbReference type="GO" id="GO:0005737">
    <property type="term" value="C:cytoplasm"/>
    <property type="evidence" value="ECO:0007669"/>
    <property type="project" value="UniProtKB-SubCell"/>
</dbReference>
<feature type="binding site" evidence="6">
    <location>
        <position position="146"/>
    </location>
    <ligand>
        <name>[4Fe-4S] cluster</name>
        <dbReference type="ChEBI" id="CHEBI:49883"/>
        <label>3</label>
    </ligand>
</feature>
<evidence type="ECO:0000256" key="1">
    <source>
        <dbReference type="ARBA" id="ARBA00022485"/>
    </source>
</evidence>
<comment type="similarity">
    <text evidence="6">Belongs to the NapF family.</text>
</comment>
<keyword evidence="3 6" id="KW-0677">Repeat</keyword>
<dbReference type="Pfam" id="PF13187">
    <property type="entry name" value="Fer4_9"/>
    <property type="match status" value="1"/>
</dbReference>
<dbReference type="Pfam" id="PF12838">
    <property type="entry name" value="Fer4_7"/>
    <property type="match status" value="1"/>
</dbReference>
<keyword evidence="2 6" id="KW-0479">Metal-binding</keyword>
<feature type="binding site" evidence="6">
    <location>
        <position position="140"/>
    </location>
    <ligand>
        <name>[4Fe-4S] cluster</name>
        <dbReference type="ChEBI" id="CHEBI:49883"/>
        <label>3</label>
    </ligand>
</feature>
<evidence type="ECO:0000313" key="8">
    <source>
        <dbReference type="EMBL" id="ADV26238.1"/>
    </source>
</evidence>
<protein>
    <recommendedName>
        <fullName evidence="6">Ferredoxin-type protein NapF</fullName>
    </recommendedName>
</protein>
<dbReference type="Gene3D" id="3.30.70.20">
    <property type="match status" value="2"/>
</dbReference>
<dbReference type="InterPro" id="IPR017896">
    <property type="entry name" value="4Fe4S_Fe-S-bd"/>
</dbReference>
<feature type="binding site" evidence="6">
    <location>
        <position position="73"/>
    </location>
    <ligand>
        <name>[4Fe-4S] cluster</name>
        <dbReference type="ChEBI" id="CHEBI:49883"/>
        <label>2</label>
    </ligand>
</feature>
<dbReference type="InterPro" id="IPR050157">
    <property type="entry name" value="PSI_iron-sulfur_center"/>
</dbReference>
<evidence type="ECO:0000256" key="2">
    <source>
        <dbReference type="ARBA" id="ARBA00022723"/>
    </source>
</evidence>
<dbReference type="KEGG" id="psu:Psesu_0377"/>
<dbReference type="GO" id="GO:0046872">
    <property type="term" value="F:metal ion binding"/>
    <property type="evidence" value="ECO:0007669"/>
    <property type="project" value="UniProtKB-KW"/>
</dbReference>
<dbReference type="PROSITE" id="PS51379">
    <property type="entry name" value="4FE4S_FER_2"/>
    <property type="match status" value="3"/>
</dbReference>
<keyword evidence="5 6" id="KW-0411">Iron-sulfur</keyword>
<dbReference type="HAMAP" id="MF_02201">
    <property type="entry name" value="NapF"/>
    <property type="match status" value="1"/>
</dbReference>
<accession>E6WPJ4</accession>
<sequence>MSSGTLTRRALLFGSVDDRGPRPPWSVIGEDFGTRCTGCDACIHACPERVLRRAADGLPRFDPSAGSGECTFCGACAAACTTGALDSGQARPWSLRAKVGEGCLPASGVVCASCREVCPELAIRVPPGGRGAAWIDAARCTGCGACVGVCPAGVVALSEAEEACA</sequence>
<keyword evidence="4 6" id="KW-0408">Iron</keyword>
<feature type="binding site" evidence="6">
    <location>
        <position position="46"/>
    </location>
    <ligand>
        <name>[4Fe-4S] cluster</name>
        <dbReference type="ChEBI" id="CHEBI:49883"/>
        <label>1</label>
    </ligand>
</feature>
<feature type="domain" description="4Fe-4S ferredoxin-type" evidence="7">
    <location>
        <begin position="131"/>
        <end position="160"/>
    </location>
</feature>
<dbReference type="OrthoDB" id="9808559at2"/>
<evidence type="ECO:0000256" key="5">
    <source>
        <dbReference type="ARBA" id="ARBA00023014"/>
    </source>
</evidence>